<evidence type="ECO:0000256" key="1">
    <source>
        <dbReference type="ARBA" id="ARBA00009477"/>
    </source>
</evidence>
<evidence type="ECO:0000313" key="4">
    <source>
        <dbReference type="Proteomes" id="UP000746471"/>
    </source>
</evidence>
<gene>
    <name evidence="3" type="ORF">KHM83_16690</name>
</gene>
<organism evidence="3 4">
    <name type="scientific">Fusibacter paucivorans</name>
    <dbReference type="NCBI Taxonomy" id="76009"/>
    <lineage>
        <taxon>Bacteria</taxon>
        <taxon>Bacillati</taxon>
        <taxon>Bacillota</taxon>
        <taxon>Clostridia</taxon>
        <taxon>Eubacteriales</taxon>
        <taxon>Eubacteriales Family XII. Incertae Sedis</taxon>
        <taxon>Fusibacter</taxon>
    </lineage>
</organism>
<sequence>MKKRHTAFRLVGILVGVLVAFSGCSNSYSTETATITETKSVKSEVISQSAYTESLSYLGYVAPRESIVLNFESSGKVEKLYVEEGAIVTKGEPIAAIELVNLQRALDNEQANVSLVQDSLSQYKLTLSEMALQLDSMQTTYENTKQLYEIGSVSTDAFNQVKMNYDIMKMEYQNTEVQMTSTETKLSQAMIGLSRAQEAVDKATIYAPMDGIVADLPLTVGETISAGMMAATVDSMDSSVFISVPVDDYNQISETQSVTLSGNGETAKGIVSSIARTPDNATRTYQVEIEIPKNDFLTGTLLNVDIPLAVKQGYLIPLSAIVNMDDIDYIYTLRADETAGEGLFRVNQVEVNVVGIFDNRVLVDNLTSDVQIVSEGLKGIKSADLVTVVE</sequence>
<dbReference type="SUPFAM" id="SSF111369">
    <property type="entry name" value="HlyD-like secretion proteins"/>
    <property type="match status" value="1"/>
</dbReference>
<dbReference type="Gene3D" id="2.40.30.170">
    <property type="match status" value="1"/>
</dbReference>
<keyword evidence="2" id="KW-0732">Signal</keyword>
<dbReference type="RefSeq" id="WP_213238188.1">
    <property type="nucleotide sequence ID" value="NZ_JAHBCL010000037.1"/>
</dbReference>
<keyword evidence="4" id="KW-1185">Reference proteome</keyword>
<feature type="signal peptide" evidence="2">
    <location>
        <begin position="1"/>
        <end position="27"/>
    </location>
</feature>
<evidence type="ECO:0000256" key="2">
    <source>
        <dbReference type="SAM" id="SignalP"/>
    </source>
</evidence>
<dbReference type="Gene3D" id="1.10.287.470">
    <property type="entry name" value="Helix hairpin bin"/>
    <property type="match status" value="1"/>
</dbReference>
<reference evidence="3 4" key="1">
    <citation type="submission" date="2021-05" db="EMBL/GenBank/DDBJ databases">
        <title>Fusibacter ferrireducens sp. nov., an anaerobic, sulfur- and Fe-reducing bacterium isolated from the mangrove sediment.</title>
        <authorList>
            <person name="Qiu D."/>
        </authorList>
    </citation>
    <scope>NUCLEOTIDE SEQUENCE [LARGE SCALE GENOMIC DNA]</scope>
    <source>
        <strain evidence="3 4">DSM 12116</strain>
    </source>
</reference>
<comment type="similarity">
    <text evidence="1">Belongs to the membrane fusion protein (MFP) (TC 8.A.1) family.</text>
</comment>
<name>A0ABS5PT31_9FIRM</name>
<accession>A0ABS5PT31</accession>
<comment type="caution">
    <text evidence="3">The sequence shown here is derived from an EMBL/GenBank/DDBJ whole genome shotgun (WGS) entry which is preliminary data.</text>
</comment>
<proteinExistence type="inferred from homology"/>
<feature type="chain" id="PRO_5047057613" evidence="2">
    <location>
        <begin position="28"/>
        <end position="390"/>
    </location>
</feature>
<dbReference type="PANTHER" id="PTHR30469">
    <property type="entry name" value="MULTIDRUG RESISTANCE PROTEIN MDTA"/>
    <property type="match status" value="1"/>
</dbReference>
<evidence type="ECO:0000313" key="3">
    <source>
        <dbReference type="EMBL" id="MBS7528329.1"/>
    </source>
</evidence>
<dbReference type="PROSITE" id="PS51257">
    <property type="entry name" value="PROKAR_LIPOPROTEIN"/>
    <property type="match status" value="1"/>
</dbReference>
<dbReference type="Gene3D" id="2.40.420.20">
    <property type="match status" value="1"/>
</dbReference>
<dbReference type="InterPro" id="IPR006143">
    <property type="entry name" value="RND_pump_MFP"/>
</dbReference>
<dbReference type="NCBIfam" id="TIGR01730">
    <property type="entry name" value="RND_mfp"/>
    <property type="match status" value="1"/>
</dbReference>
<dbReference type="Proteomes" id="UP000746471">
    <property type="component" value="Unassembled WGS sequence"/>
</dbReference>
<protein>
    <submittedName>
        <fullName evidence="3">Efflux RND transporter periplasmic adaptor subunit</fullName>
    </submittedName>
</protein>
<dbReference type="Gene3D" id="2.40.50.100">
    <property type="match status" value="1"/>
</dbReference>
<dbReference type="EMBL" id="JAHBCL010000037">
    <property type="protein sequence ID" value="MBS7528329.1"/>
    <property type="molecule type" value="Genomic_DNA"/>
</dbReference>